<organism evidence="2">
    <name type="scientific">Leviviridae sp</name>
    <dbReference type="NCBI Taxonomy" id="2027243"/>
    <lineage>
        <taxon>Viruses</taxon>
        <taxon>Riboviria</taxon>
        <taxon>Orthornavirae</taxon>
        <taxon>Lenarviricota</taxon>
        <taxon>Leviviricetes</taxon>
        <taxon>Norzivirales</taxon>
        <taxon>Fiersviridae</taxon>
    </lineage>
</organism>
<protein>
    <recommendedName>
        <fullName evidence="3">Maturation</fullName>
    </recommendedName>
</protein>
<proteinExistence type="predicted"/>
<feature type="compositionally biased region" description="Polar residues" evidence="1">
    <location>
        <begin position="48"/>
        <end position="58"/>
    </location>
</feature>
<gene>
    <name evidence="2" type="ORF">H2RhizoLitter491512_000003</name>
</gene>
<feature type="region of interest" description="Disordered" evidence="1">
    <location>
        <begin position="48"/>
        <end position="75"/>
    </location>
</feature>
<evidence type="ECO:0000256" key="1">
    <source>
        <dbReference type="SAM" id="MobiDB-lite"/>
    </source>
</evidence>
<sequence>MSQKPTSRSRKVQLQPYHNHIKIGQIGWKNGRQDYYFPVTDKDTTVSFPAGSQVTTSEGHPWRGRSNSPSFDVGGPFTSTKRSVEFIGNSYNDIETPSRANGDDVYYHFRGHLMPSNPSGLSFPGTIDSSDTVLSNKGAVAVSRCSPTNPVANLATFLGELAKDGIPAIPGSRTWEAKALALKNAGDEFLNVVFGWEPLKSDVLDTAKAVSHADSVLKQFERDAGKMVRRAYTFDTVVNDGAPQAIQLNDTPYIGVDSSGILWNAASILGTGTIWRTNKTVRRMWFSGGFTYHLPTGYVSRKKLKGAALEAKRVFGLDLTPEVLYNLAPWSWALDWITNVGDVIHNITQYIQYGQVMRYGYIMENTISTDIYSYQQTGQGDREITRPVLPMMVLRTETKKRRGANPFGFGLTWDGLTATQQAIAAALGLSHSRN</sequence>
<name>A0A514DCN4_9VIRU</name>
<reference evidence="2" key="1">
    <citation type="submission" date="2019-05" db="EMBL/GenBank/DDBJ databases">
        <title>Metatranscriptomic reconstruction reveals RNA viruses with the potential to shape carbon cycling in soil.</title>
        <authorList>
            <person name="Starr E.P."/>
            <person name="Nuccio E."/>
            <person name="Pett-Ridge J."/>
            <person name="Banfield J.F."/>
            <person name="Firestone M.K."/>
        </authorList>
    </citation>
    <scope>NUCLEOTIDE SEQUENCE</scope>
    <source>
        <strain evidence="2">H2_Rhizo_Litter_49_scaffold_1512</strain>
    </source>
</reference>
<evidence type="ECO:0000313" key="2">
    <source>
        <dbReference type="EMBL" id="QDH91371.1"/>
    </source>
</evidence>
<accession>A0A514DCN4</accession>
<evidence type="ECO:0008006" key="3">
    <source>
        <dbReference type="Google" id="ProtNLM"/>
    </source>
</evidence>
<dbReference type="EMBL" id="MN036185">
    <property type="protein sequence ID" value="QDH91371.1"/>
    <property type="molecule type" value="Genomic_RNA"/>
</dbReference>